<reference evidence="2" key="1">
    <citation type="journal article" date="2018" name="BMC Genomics">
        <title>Genomic insights into host adaptation between the wheat stripe rust pathogen (Puccinia striiformis f. sp. tritici) and the barley stripe rust pathogen (Puccinia striiformis f. sp. hordei).</title>
        <authorList>
            <person name="Xia C."/>
            <person name="Wang M."/>
            <person name="Yin C."/>
            <person name="Cornejo O.E."/>
            <person name="Hulbert S.H."/>
            <person name="Chen X."/>
        </authorList>
    </citation>
    <scope>NUCLEOTIDE SEQUENCE [LARGE SCALE GENOMIC DNA]</scope>
    <source>
        <strain evidence="2">93-210</strain>
    </source>
</reference>
<dbReference type="EMBL" id="CM045879">
    <property type="protein sequence ID" value="KAI7938972.1"/>
    <property type="molecule type" value="Genomic_DNA"/>
</dbReference>
<name>A0ACC0DU95_9BASI</name>
<dbReference type="Proteomes" id="UP001060170">
    <property type="component" value="Chromosome 15"/>
</dbReference>
<evidence type="ECO:0000313" key="1">
    <source>
        <dbReference type="EMBL" id="KAI7938972.1"/>
    </source>
</evidence>
<evidence type="ECO:0000313" key="2">
    <source>
        <dbReference type="Proteomes" id="UP001060170"/>
    </source>
</evidence>
<protein>
    <submittedName>
        <fullName evidence="1">Uncharacterized protein</fullName>
    </submittedName>
</protein>
<keyword evidence="2" id="KW-1185">Reference proteome</keyword>
<reference evidence="2" key="2">
    <citation type="journal article" date="2018" name="Mol. Plant Microbe Interact.">
        <title>Genome sequence resources for the wheat stripe rust pathogen (Puccinia striiformis f. sp. tritici) and the barley stripe rust pathogen (Puccinia striiformis f. sp. hordei).</title>
        <authorList>
            <person name="Xia C."/>
            <person name="Wang M."/>
            <person name="Yin C."/>
            <person name="Cornejo O.E."/>
            <person name="Hulbert S.H."/>
            <person name="Chen X."/>
        </authorList>
    </citation>
    <scope>NUCLEOTIDE SEQUENCE [LARGE SCALE GENOMIC DNA]</scope>
    <source>
        <strain evidence="2">93-210</strain>
    </source>
</reference>
<sequence length="116" mass="13000">MQCTRDQNSAVFLNQCSKPYNLTHEIKDNSDDDTSTDDEDDASYNSKEIDLANNTSGDDDEEDDKGVDFSILEAPMDFFDPNHEQEEDNGGNNKEEELTHEAQLNAMVIDDEGTTS</sequence>
<reference evidence="1 2" key="3">
    <citation type="journal article" date="2022" name="Microbiol. Spectr.">
        <title>Folding features and dynamics of 3D genome architecture in plant fungal pathogens.</title>
        <authorList>
            <person name="Xia C."/>
        </authorList>
    </citation>
    <scope>NUCLEOTIDE SEQUENCE [LARGE SCALE GENOMIC DNA]</scope>
    <source>
        <strain evidence="1 2">93-210</strain>
    </source>
</reference>
<accession>A0ACC0DU95</accession>
<comment type="caution">
    <text evidence="1">The sequence shown here is derived from an EMBL/GenBank/DDBJ whole genome shotgun (WGS) entry which is preliminary data.</text>
</comment>
<gene>
    <name evidence="1" type="ORF">MJO28_014551</name>
</gene>
<proteinExistence type="predicted"/>
<organism evidence="1 2">
    <name type="scientific">Puccinia striiformis f. sp. tritici</name>
    <dbReference type="NCBI Taxonomy" id="168172"/>
    <lineage>
        <taxon>Eukaryota</taxon>
        <taxon>Fungi</taxon>
        <taxon>Dikarya</taxon>
        <taxon>Basidiomycota</taxon>
        <taxon>Pucciniomycotina</taxon>
        <taxon>Pucciniomycetes</taxon>
        <taxon>Pucciniales</taxon>
        <taxon>Pucciniaceae</taxon>
        <taxon>Puccinia</taxon>
    </lineage>
</organism>